<sequence length="287" mass="29206">MVSKIAIVTDSTAMLPAEAVGAAGCITVVPLQVVLDGQAYDEGLPETSPEAISEALTGRRKVSTSRPSPTLLGEVYDRLAGEGYDEVISLHLSAEMSGTFESAQIAARTAPVPVTVVDTRGVGPCLGFAVLAAASRVASGGTAQQAVEAALARAAATQSYFYVNTLEHLRRGGRIGAAAALLGSALAVKPLLTIDDGRVVLHERVRTAARALARLEELAVEAAADGPVEVVVAHLGAAERAGELCDHLASRIAEALGPREVRCGELGAVLGAHAGPGMLAVVVAPAL</sequence>
<dbReference type="NCBIfam" id="TIGR00762">
    <property type="entry name" value="DegV"/>
    <property type="match status" value="1"/>
</dbReference>
<dbReference type="PANTHER" id="PTHR33434:SF2">
    <property type="entry name" value="FATTY ACID-BINDING PROTEIN TM_1468"/>
    <property type="match status" value="1"/>
</dbReference>
<dbReference type="InterPro" id="IPR050270">
    <property type="entry name" value="DegV_domain_contain"/>
</dbReference>
<dbReference type="Proteomes" id="UP001556631">
    <property type="component" value="Unassembled WGS sequence"/>
</dbReference>
<gene>
    <name evidence="2" type="ORF">AB3X52_18870</name>
</gene>
<proteinExistence type="predicted"/>
<dbReference type="EMBL" id="JBFPJR010000055">
    <property type="protein sequence ID" value="MEX0429686.1"/>
    <property type="molecule type" value="Genomic_DNA"/>
</dbReference>
<organism evidence="2 3">
    <name type="scientific">Nocardioides eburneus</name>
    <dbReference type="NCBI Taxonomy" id="3231482"/>
    <lineage>
        <taxon>Bacteria</taxon>
        <taxon>Bacillati</taxon>
        <taxon>Actinomycetota</taxon>
        <taxon>Actinomycetes</taxon>
        <taxon>Propionibacteriales</taxon>
        <taxon>Nocardioidaceae</taxon>
        <taxon>Nocardioides</taxon>
    </lineage>
</organism>
<evidence type="ECO:0000313" key="2">
    <source>
        <dbReference type="EMBL" id="MEX0429686.1"/>
    </source>
</evidence>
<accession>A0ABV3T3A2</accession>
<comment type="caution">
    <text evidence="2">The sequence shown here is derived from an EMBL/GenBank/DDBJ whole genome shotgun (WGS) entry which is preliminary data.</text>
</comment>
<protein>
    <submittedName>
        <fullName evidence="2">DegV family protein</fullName>
    </submittedName>
</protein>
<reference evidence="2 3" key="1">
    <citation type="submission" date="2024-07" db="EMBL/GenBank/DDBJ databases">
        <authorList>
            <person name="Lee S."/>
            <person name="Kang M."/>
        </authorList>
    </citation>
    <scope>NUCLEOTIDE SEQUENCE [LARGE SCALE GENOMIC DNA]</scope>
    <source>
        <strain evidence="2 3">DS6</strain>
    </source>
</reference>
<dbReference type="PROSITE" id="PS51482">
    <property type="entry name" value="DEGV"/>
    <property type="match status" value="1"/>
</dbReference>
<name>A0ABV3T3A2_9ACTN</name>
<keyword evidence="3" id="KW-1185">Reference proteome</keyword>
<evidence type="ECO:0000256" key="1">
    <source>
        <dbReference type="ARBA" id="ARBA00023121"/>
    </source>
</evidence>
<dbReference type="InterPro" id="IPR043168">
    <property type="entry name" value="DegV_C"/>
</dbReference>
<dbReference type="RefSeq" id="WP_367995653.1">
    <property type="nucleotide sequence ID" value="NZ_JBFPJR010000055.1"/>
</dbReference>
<dbReference type="SUPFAM" id="SSF82549">
    <property type="entry name" value="DAK1/DegV-like"/>
    <property type="match status" value="1"/>
</dbReference>
<dbReference type="Gene3D" id="3.40.50.10170">
    <property type="match status" value="1"/>
</dbReference>
<dbReference type="Gene3D" id="3.30.1180.10">
    <property type="match status" value="1"/>
</dbReference>
<evidence type="ECO:0000313" key="3">
    <source>
        <dbReference type="Proteomes" id="UP001556631"/>
    </source>
</evidence>
<keyword evidence="1" id="KW-0446">Lipid-binding</keyword>
<dbReference type="PANTHER" id="PTHR33434">
    <property type="entry name" value="DEGV DOMAIN-CONTAINING PROTEIN DR_1986-RELATED"/>
    <property type="match status" value="1"/>
</dbReference>
<dbReference type="InterPro" id="IPR003797">
    <property type="entry name" value="DegV"/>
</dbReference>
<dbReference type="Pfam" id="PF02645">
    <property type="entry name" value="DegV"/>
    <property type="match status" value="1"/>
</dbReference>